<dbReference type="PANTHER" id="PTHR33164:SF64">
    <property type="entry name" value="TRANSCRIPTIONAL REGULATOR SLYA"/>
    <property type="match status" value="1"/>
</dbReference>
<evidence type="ECO:0000313" key="6">
    <source>
        <dbReference type="Proteomes" id="UP000249524"/>
    </source>
</evidence>
<keyword evidence="1" id="KW-0805">Transcription regulation</keyword>
<proteinExistence type="predicted"/>
<gene>
    <name evidence="5" type="ORF">DJ019_10430</name>
</gene>
<dbReference type="SMART" id="SM00347">
    <property type="entry name" value="HTH_MARR"/>
    <property type="match status" value="1"/>
</dbReference>
<evidence type="ECO:0000313" key="5">
    <source>
        <dbReference type="EMBL" id="RAK65381.1"/>
    </source>
</evidence>
<name>A0A328BFQ2_9CAUL</name>
<dbReference type="GO" id="GO:0006950">
    <property type="term" value="P:response to stress"/>
    <property type="evidence" value="ECO:0007669"/>
    <property type="project" value="TreeGrafter"/>
</dbReference>
<dbReference type="Proteomes" id="UP000249524">
    <property type="component" value="Unassembled WGS sequence"/>
</dbReference>
<dbReference type="AlphaFoldDB" id="A0A328BFQ2"/>
<dbReference type="GO" id="GO:0003700">
    <property type="term" value="F:DNA-binding transcription factor activity"/>
    <property type="evidence" value="ECO:0007669"/>
    <property type="project" value="InterPro"/>
</dbReference>
<dbReference type="PANTHER" id="PTHR33164">
    <property type="entry name" value="TRANSCRIPTIONAL REGULATOR, MARR FAMILY"/>
    <property type="match status" value="1"/>
</dbReference>
<protein>
    <submittedName>
        <fullName evidence="5">MarR family transcriptional regulator</fullName>
    </submittedName>
</protein>
<sequence>MTGDKRRALGRELSVVARRWRTRLDERLRSLEMSQARWAVLNAIRHASQGLSQKALAEQAGIEPATLVRMIDALEAQGLVERCASQDDRRINLISLRPAALPLIEQMDEIDAALSRELLQDYEGEDLRALVELLRSLRSKLEQA</sequence>
<dbReference type="Gene3D" id="1.10.10.10">
    <property type="entry name" value="Winged helix-like DNA-binding domain superfamily/Winged helix DNA-binding domain"/>
    <property type="match status" value="1"/>
</dbReference>
<dbReference type="PRINTS" id="PR00598">
    <property type="entry name" value="HTHMARR"/>
</dbReference>
<dbReference type="OrthoDB" id="7427954at2"/>
<dbReference type="InterPro" id="IPR039422">
    <property type="entry name" value="MarR/SlyA-like"/>
</dbReference>
<accession>A0A328BFQ2</accession>
<dbReference type="InterPro" id="IPR000835">
    <property type="entry name" value="HTH_MarR-typ"/>
</dbReference>
<dbReference type="SUPFAM" id="SSF46785">
    <property type="entry name" value="Winged helix' DNA-binding domain"/>
    <property type="match status" value="1"/>
</dbReference>
<reference evidence="5 6" key="1">
    <citation type="submission" date="2018-05" db="EMBL/GenBank/DDBJ databases">
        <authorList>
            <person name="Lanie J.A."/>
            <person name="Ng W.-L."/>
            <person name="Kazmierczak K.M."/>
            <person name="Andrzejewski T.M."/>
            <person name="Davidsen T.M."/>
            <person name="Wayne K.J."/>
            <person name="Tettelin H."/>
            <person name="Glass J.I."/>
            <person name="Rusch D."/>
            <person name="Podicherti R."/>
            <person name="Tsui H.-C.T."/>
            <person name="Winkler M.E."/>
        </authorList>
    </citation>
    <scope>NUCLEOTIDE SEQUENCE [LARGE SCALE GENOMIC DNA]</scope>
    <source>
        <strain evidence="5 6">BUT-10</strain>
    </source>
</reference>
<dbReference type="Pfam" id="PF12802">
    <property type="entry name" value="MarR_2"/>
    <property type="match status" value="1"/>
</dbReference>
<dbReference type="GO" id="GO:0003677">
    <property type="term" value="F:DNA binding"/>
    <property type="evidence" value="ECO:0007669"/>
    <property type="project" value="UniProtKB-KW"/>
</dbReference>
<keyword evidence="3" id="KW-0804">Transcription</keyword>
<organism evidence="5 6">
    <name type="scientific">Phenylobacterium kunshanense</name>
    <dbReference type="NCBI Taxonomy" id="1445034"/>
    <lineage>
        <taxon>Bacteria</taxon>
        <taxon>Pseudomonadati</taxon>
        <taxon>Pseudomonadota</taxon>
        <taxon>Alphaproteobacteria</taxon>
        <taxon>Caulobacterales</taxon>
        <taxon>Caulobacteraceae</taxon>
        <taxon>Phenylobacterium</taxon>
    </lineage>
</organism>
<dbReference type="EMBL" id="QFYS01000004">
    <property type="protein sequence ID" value="RAK65381.1"/>
    <property type="molecule type" value="Genomic_DNA"/>
</dbReference>
<dbReference type="InterPro" id="IPR036388">
    <property type="entry name" value="WH-like_DNA-bd_sf"/>
</dbReference>
<comment type="caution">
    <text evidence="5">The sequence shown here is derived from an EMBL/GenBank/DDBJ whole genome shotgun (WGS) entry which is preliminary data.</text>
</comment>
<dbReference type="InterPro" id="IPR036390">
    <property type="entry name" value="WH_DNA-bd_sf"/>
</dbReference>
<evidence type="ECO:0000256" key="1">
    <source>
        <dbReference type="ARBA" id="ARBA00023015"/>
    </source>
</evidence>
<dbReference type="PROSITE" id="PS50995">
    <property type="entry name" value="HTH_MARR_2"/>
    <property type="match status" value="1"/>
</dbReference>
<keyword evidence="6" id="KW-1185">Reference proteome</keyword>
<evidence type="ECO:0000256" key="3">
    <source>
        <dbReference type="ARBA" id="ARBA00023163"/>
    </source>
</evidence>
<keyword evidence="2" id="KW-0238">DNA-binding</keyword>
<evidence type="ECO:0000259" key="4">
    <source>
        <dbReference type="PROSITE" id="PS50995"/>
    </source>
</evidence>
<feature type="domain" description="HTH marR-type" evidence="4">
    <location>
        <begin position="6"/>
        <end position="139"/>
    </location>
</feature>
<evidence type="ECO:0000256" key="2">
    <source>
        <dbReference type="ARBA" id="ARBA00023125"/>
    </source>
</evidence>